<feature type="non-terminal residue" evidence="1">
    <location>
        <position position="1"/>
    </location>
</feature>
<feature type="non-terminal residue" evidence="1">
    <location>
        <position position="30"/>
    </location>
</feature>
<comment type="caution">
    <text evidence="1">The sequence shown here is derived from an EMBL/GenBank/DDBJ whole genome shotgun (WGS) entry which is preliminary data.</text>
</comment>
<protein>
    <submittedName>
        <fullName evidence="1">Uncharacterized protein</fullName>
    </submittedName>
</protein>
<accession>X1SBN9</accession>
<proteinExistence type="predicted"/>
<gene>
    <name evidence="1" type="ORF">S06H3_67197</name>
</gene>
<dbReference type="EMBL" id="BARV01046360">
    <property type="protein sequence ID" value="GAI65184.1"/>
    <property type="molecule type" value="Genomic_DNA"/>
</dbReference>
<organism evidence="1">
    <name type="scientific">marine sediment metagenome</name>
    <dbReference type="NCBI Taxonomy" id="412755"/>
    <lineage>
        <taxon>unclassified sequences</taxon>
        <taxon>metagenomes</taxon>
        <taxon>ecological metagenomes</taxon>
    </lineage>
</organism>
<sequence length="30" mass="3415">PPYPIQPFIREGLPILEITLKDEAEVEPPL</sequence>
<name>X1SBN9_9ZZZZ</name>
<dbReference type="AlphaFoldDB" id="X1SBN9"/>
<reference evidence="1" key="1">
    <citation type="journal article" date="2014" name="Front. Microbiol.">
        <title>High frequency of phylogenetically diverse reductive dehalogenase-homologous genes in deep subseafloor sedimentary metagenomes.</title>
        <authorList>
            <person name="Kawai M."/>
            <person name="Futagami T."/>
            <person name="Toyoda A."/>
            <person name="Takaki Y."/>
            <person name="Nishi S."/>
            <person name="Hori S."/>
            <person name="Arai W."/>
            <person name="Tsubouchi T."/>
            <person name="Morono Y."/>
            <person name="Uchiyama I."/>
            <person name="Ito T."/>
            <person name="Fujiyama A."/>
            <person name="Inagaki F."/>
            <person name="Takami H."/>
        </authorList>
    </citation>
    <scope>NUCLEOTIDE SEQUENCE</scope>
    <source>
        <strain evidence="1">Expedition CK06-06</strain>
    </source>
</reference>
<evidence type="ECO:0000313" key="1">
    <source>
        <dbReference type="EMBL" id="GAI65184.1"/>
    </source>
</evidence>